<proteinExistence type="inferred from homology"/>
<keyword evidence="9" id="KW-1185">Reference proteome</keyword>
<dbReference type="Proteomes" id="UP001217089">
    <property type="component" value="Unassembled WGS sequence"/>
</dbReference>
<dbReference type="InterPro" id="IPR005636">
    <property type="entry name" value="DTW"/>
</dbReference>
<comment type="caution">
    <text evidence="8">The sequence shown here is derived from an EMBL/GenBank/DDBJ whole genome shotgun (WGS) entry which is preliminary data.</text>
</comment>
<dbReference type="EC" id="2.5.1.25" evidence="1"/>
<sequence>MFLPDKPVEVSTNVYILQHPFEEMRCLRTAPMLHYGLQADKCHIIKGKKFSEEGSPEVAEILKLPNTLLLYPGPDAIDLAELPPCGRDLNYNLVILDGTWAQAKNMYLCNKILSLPKKVQINHSHKSKYVIRTQPDDAFLSTVETAAVALSILEQKPEILQILTKPLEALCKFQLEHGAVPHQSKTYKIENGLWTKKLKKKVIKKMEKEKQSQEND</sequence>
<name>A0ABQ9EG53_TEGGR</name>
<dbReference type="EMBL" id="JARBDR010000903">
    <property type="protein sequence ID" value="KAJ8304268.1"/>
    <property type="molecule type" value="Genomic_DNA"/>
</dbReference>
<comment type="similarity">
    <text evidence="5">Belongs to the TDD superfamily. DTWD2 family.</text>
</comment>
<gene>
    <name evidence="8" type="ORF">KUTeg_017851</name>
</gene>
<accession>A0ABQ9EG53</accession>
<organism evidence="8 9">
    <name type="scientific">Tegillarca granosa</name>
    <name type="common">Malaysian cockle</name>
    <name type="synonym">Anadara granosa</name>
    <dbReference type="NCBI Taxonomy" id="220873"/>
    <lineage>
        <taxon>Eukaryota</taxon>
        <taxon>Metazoa</taxon>
        <taxon>Spiralia</taxon>
        <taxon>Lophotrochozoa</taxon>
        <taxon>Mollusca</taxon>
        <taxon>Bivalvia</taxon>
        <taxon>Autobranchia</taxon>
        <taxon>Pteriomorphia</taxon>
        <taxon>Arcoida</taxon>
        <taxon>Arcoidea</taxon>
        <taxon>Arcidae</taxon>
        <taxon>Tegillarca</taxon>
    </lineage>
</organism>
<evidence type="ECO:0000256" key="6">
    <source>
        <dbReference type="ARBA" id="ARBA00048718"/>
    </source>
</evidence>
<reference evidence="8 9" key="1">
    <citation type="submission" date="2022-12" db="EMBL/GenBank/DDBJ databases">
        <title>Chromosome-level genome of Tegillarca granosa.</title>
        <authorList>
            <person name="Kim J."/>
        </authorList>
    </citation>
    <scope>NUCLEOTIDE SEQUENCE [LARGE SCALE GENOMIC DNA]</scope>
    <source>
        <strain evidence="8">Teg-2019</strain>
        <tissue evidence="8">Adductor muscle</tissue>
    </source>
</reference>
<evidence type="ECO:0000256" key="3">
    <source>
        <dbReference type="ARBA" id="ARBA00022691"/>
    </source>
</evidence>
<dbReference type="PANTHER" id="PTHR21392:SF0">
    <property type="entry name" value="TRNA-URIDINE AMINOCARBOXYPROPYLTRANSFERASE 2"/>
    <property type="match status" value="1"/>
</dbReference>
<evidence type="ECO:0000256" key="4">
    <source>
        <dbReference type="ARBA" id="ARBA00022694"/>
    </source>
</evidence>
<evidence type="ECO:0000259" key="7">
    <source>
        <dbReference type="SMART" id="SM01144"/>
    </source>
</evidence>
<dbReference type="InterPro" id="IPR039262">
    <property type="entry name" value="DTWD2/TAPT"/>
</dbReference>
<dbReference type="SMART" id="SM01144">
    <property type="entry name" value="DTW"/>
    <property type="match status" value="1"/>
</dbReference>
<evidence type="ECO:0000313" key="8">
    <source>
        <dbReference type="EMBL" id="KAJ8304268.1"/>
    </source>
</evidence>
<protein>
    <recommendedName>
        <fullName evidence="1">tRNA-uridine aminocarboxypropyltransferase</fullName>
        <ecNumber evidence="1">2.5.1.25</ecNumber>
    </recommendedName>
</protein>
<keyword evidence="3" id="KW-0949">S-adenosyl-L-methionine</keyword>
<keyword evidence="2" id="KW-0808">Transferase</keyword>
<evidence type="ECO:0000256" key="2">
    <source>
        <dbReference type="ARBA" id="ARBA00022679"/>
    </source>
</evidence>
<evidence type="ECO:0000313" key="9">
    <source>
        <dbReference type="Proteomes" id="UP001217089"/>
    </source>
</evidence>
<dbReference type="PANTHER" id="PTHR21392">
    <property type="entry name" value="TRNA-URIDINE AMINOCARBOXYPROPYLTRANSFERASE 2"/>
    <property type="match status" value="1"/>
</dbReference>
<evidence type="ECO:0000256" key="5">
    <source>
        <dbReference type="ARBA" id="ARBA00034489"/>
    </source>
</evidence>
<feature type="domain" description="DTW" evidence="7">
    <location>
        <begin position="1"/>
        <end position="179"/>
    </location>
</feature>
<comment type="catalytic activity">
    <reaction evidence="6">
        <text>a uridine in tRNA + S-adenosyl-L-methionine = a 3-[(3S)-3-amino-3-carboxypropyl]uridine in tRNA + S-methyl-5'-thioadenosine + H(+)</text>
        <dbReference type="Rhea" id="RHEA:62432"/>
        <dbReference type="Rhea" id="RHEA-COMP:13339"/>
        <dbReference type="Rhea" id="RHEA-COMP:16092"/>
        <dbReference type="ChEBI" id="CHEBI:15378"/>
        <dbReference type="ChEBI" id="CHEBI:17509"/>
        <dbReference type="ChEBI" id="CHEBI:59789"/>
        <dbReference type="ChEBI" id="CHEBI:65315"/>
        <dbReference type="ChEBI" id="CHEBI:82930"/>
        <dbReference type="EC" id="2.5.1.25"/>
    </reaction>
</comment>
<dbReference type="Pfam" id="PF03942">
    <property type="entry name" value="DTW"/>
    <property type="match status" value="1"/>
</dbReference>
<keyword evidence="4" id="KW-0819">tRNA processing</keyword>
<evidence type="ECO:0000256" key="1">
    <source>
        <dbReference type="ARBA" id="ARBA00012386"/>
    </source>
</evidence>